<evidence type="ECO:0000256" key="4">
    <source>
        <dbReference type="ARBA" id="ARBA00022676"/>
    </source>
</evidence>
<evidence type="ECO:0000256" key="5">
    <source>
        <dbReference type="ARBA" id="ARBA00022679"/>
    </source>
</evidence>
<feature type="domain" description="Galactosyltransferase C-terminal" evidence="12">
    <location>
        <begin position="209"/>
        <end position="284"/>
    </location>
</feature>
<proteinExistence type="inferred from homology"/>
<evidence type="ECO:0000256" key="10">
    <source>
        <dbReference type="ARBA" id="ARBA00023180"/>
    </source>
</evidence>
<evidence type="ECO:0000256" key="2">
    <source>
        <dbReference type="ARBA" id="ARBA00004922"/>
    </source>
</evidence>
<name>A0A0X3PFJ9_SCHSO</name>
<dbReference type="GO" id="GO:0008378">
    <property type="term" value="F:galactosyltransferase activity"/>
    <property type="evidence" value="ECO:0007669"/>
    <property type="project" value="TreeGrafter"/>
</dbReference>
<keyword evidence="9 11" id="KW-0472">Membrane</keyword>
<keyword evidence="8 11" id="KW-1133">Transmembrane helix</keyword>
<dbReference type="InterPro" id="IPR029044">
    <property type="entry name" value="Nucleotide-diphossugar_trans"/>
</dbReference>
<dbReference type="AlphaFoldDB" id="A0A0X3PFJ9"/>
<comment type="subcellular location">
    <subcellularLocation>
        <location evidence="1">Membrane</location>
        <topology evidence="1">Single-pass type II membrane protein</topology>
    </subcellularLocation>
</comment>
<evidence type="ECO:0000313" key="14">
    <source>
        <dbReference type="EMBL" id="JAP46932.1"/>
    </source>
</evidence>
<feature type="transmembrane region" description="Helical" evidence="11">
    <location>
        <begin position="7"/>
        <end position="24"/>
    </location>
</feature>
<dbReference type="PANTHER" id="PTHR19300:SF57">
    <property type="entry name" value="BETA-1,4-N-ACETYLGALACTOSAMINYLTRANSFERASE"/>
    <property type="match status" value="1"/>
</dbReference>
<dbReference type="EC" id="2.4.1.-" evidence="11"/>
<dbReference type="GO" id="GO:0016020">
    <property type="term" value="C:membrane"/>
    <property type="evidence" value="ECO:0007669"/>
    <property type="project" value="UniProtKB-SubCell"/>
</dbReference>
<comment type="similarity">
    <text evidence="3 11">Belongs to the glycosyltransferase 7 family.</text>
</comment>
<keyword evidence="5 11" id="KW-0808">Transferase</keyword>
<evidence type="ECO:0000256" key="7">
    <source>
        <dbReference type="ARBA" id="ARBA00022968"/>
    </source>
</evidence>
<evidence type="ECO:0000256" key="8">
    <source>
        <dbReference type="ARBA" id="ARBA00022989"/>
    </source>
</evidence>
<keyword evidence="7 11" id="KW-0735">Signal-anchor</keyword>
<comment type="function">
    <text evidence="11">Catalyses the transfer of galactose onto proteins or lipids.</text>
</comment>
<reference evidence="14" key="1">
    <citation type="submission" date="2016-01" db="EMBL/GenBank/DDBJ databases">
        <title>Reference transcriptome for the parasite Schistocephalus solidus: insights into the molecular evolution of parasitism.</title>
        <authorList>
            <person name="Hebert F.O."/>
            <person name="Grambauer S."/>
            <person name="Barber I."/>
            <person name="Landry C.R."/>
            <person name="Aubin-Horth N."/>
        </authorList>
    </citation>
    <scope>NUCLEOTIDE SEQUENCE</scope>
</reference>
<dbReference type="InterPro" id="IPR003859">
    <property type="entry name" value="Galactosyl_T"/>
</dbReference>
<dbReference type="InterPro" id="IPR027995">
    <property type="entry name" value="Galactosyl_T_N"/>
</dbReference>
<dbReference type="InterPro" id="IPR027791">
    <property type="entry name" value="Galactosyl_T_C"/>
</dbReference>
<dbReference type="UniPathway" id="UPA00378"/>
<accession>A0A0X3PFJ9</accession>
<organism evidence="14">
    <name type="scientific">Schistocephalus solidus</name>
    <name type="common">Tapeworm</name>
    <dbReference type="NCBI Taxonomy" id="70667"/>
    <lineage>
        <taxon>Eukaryota</taxon>
        <taxon>Metazoa</taxon>
        <taxon>Spiralia</taxon>
        <taxon>Lophotrochozoa</taxon>
        <taxon>Platyhelminthes</taxon>
        <taxon>Cestoda</taxon>
        <taxon>Eucestoda</taxon>
        <taxon>Diphyllobothriidea</taxon>
        <taxon>Diphyllobothriidae</taxon>
        <taxon>Schistocephalus</taxon>
    </lineage>
</organism>
<dbReference type="GO" id="GO:0005975">
    <property type="term" value="P:carbohydrate metabolic process"/>
    <property type="evidence" value="ECO:0007669"/>
    <property type="project" value="InterPro"/>
</dbReference>
<protein>
    <recommendedName>
        <fullName evidence="11">Beta-1,4-galactosyltransferase</fullName>
        <ecNumber evidence="11">2.4.1.-</ecNumber>
    </recommendedName>
</protein>
<dbReference type="EMBL" id="GEEE01016293">
    <property type="protein sequence ID" value="JAP46932.1"/>
    <property type="molecule type" value="Transcribed_RNA"/>
</dbReference>
<sequence length="349" mass="41217">MKSTKRCIFLVLGVVFYILIQRFVKLEFTKTFVSRVMCILLKQPMWKSISYVGRINVSMKFVPFVQLALKWGVSSNNNSWTGESNYSDISYTLEDLSGDGIKATRVVWTPVCFDSPETTAIIIPFRRRAANLSVFLNHIHPFLRHQRRRYTIFVIEQVRPETFNKGALMNTGFREAIKTANFTCFIFHDVDLLPEDDRMTYGCEHQPLHMTATIDKFNYKLFYNTSFGGAVAMTRTQFEKTLGYANTYFGWGCEDDDMYSRLGFSNQTLMRRNFTFARYKMMKHVRDTGNEINPKREQKLKHAYQNWRNDTYRNVQYTIQQKKLRYNGLYYHYKVNILYPTLKYSRALA</sequence>
<feature type="domain" description="Galactosyltransferase N-terminal" evidence="13">
    <location>
        <begin position="107"/>
        <end position="204"/>
    </location>
</feature>
<evidence type="ECO:0000259" key="12">
    <source>
        <dbReference type="Pfam" id="PF02709"/>
    </source>
</evidence>
<evidence type="ECO:0000256" key="3">
    <source>
        <dbReference type="ARBA" id="ARBA00005735"/>
    </source>
</evidence>
<keyword evidence="10 11" id="KW-0325">Glycoprotein</keyword>
<dbReference type="Pfam" id="PF13733">
    <property type="entry name" value="Glyco_transf_7N"/>
    <property type="match status" value="1"/>
</dbReference>
<evidence type="ECO:0000256" key="6">
    <source>
        <dbReference type="ARBA" id="ARBA00022692"/>
    </source>
</evidence>
<dbReference type="Gene3D" id="3.90.550.10">
    <property type="entry name" value="Spore Coat Polysaccharide Biosynthesis Protein SpsA, Chain A"/>
    <property type="match status" value="1"/>
</dbReference>
<evidence type="ECO:0000256" key="9">
    <source>
        <dbReference type="ARBA" id="ARBA00023136"/>
    </source>
</evidence>
<comment type="pathway">
    <text evidence="2 11">Protein modification; protein glycosylation.</text>
</comment>
<keyword evidence="6 11" id="KW-0812">Transmembrane</keyword>
<gene>
    <name evidence="14" type="primary">BRE4</name>
    <name evidence="14" type="ORF">TR147499</name>
</gene>
<dbReference type="PANTHER" id="PTHR19300">
    <property type="entry name" value="BETA-1,4-GALACTOSYLTRANSFERASE"/>
    <property type="match status" value="1"/>
</dbReference>
<evidence type="ECO:0000259" key="13">
    <source>
        <dbReference type="Pfam" id="PF13733"/>
    </source>
</evidence>
<dbReference type="PRINTS" id="PR02050">
    <property type="entry name" value="B14GALTRFASE"/>
</dbReference>
<dbReference type="SUPFAM" id="SSF53448">
    <property type="entry name" value="Nucleotide-diphospho-sugar transferases"/>
    <property type="match status" value="1"/>
</dbReference>
<dbReference type="Pfam" id="PF02709">
    <property type="entry name" value="Glyco_transf_7C"/>
    <property type="match status" value="1"/>
</dbReference>
<keyword evidence="4 11" id="KW-0328">Glycosyltransferase</keyword>
<evidence type="ECO:0000256" key="1">
    <source>
        <dbReference type="ARBA" id="ARBA00004606"/>
    </source>
</evidence>
<evidence type="ECO:0000256" key="11">
    <source>
        <dbReference type="RuleBase" id="RU368121"/>
    </source>
</evidence>
<dbReference type="GO" id="GO:0005794">
    <property type="term" value="C:Golgi apparatus"/>
    <property type="evidence" value="ECO:0007669"/>
    <property type="project" value="TreeGrafter"/>
</dbReference>